<dbReference type="AlphaFoldDB" id="A0A1S7PF72"/>
<dbReference type="STRING" id="1183432.AGR3A_Cc250162"/>
<protein>
    <submittedName>
        <fullName evidence="1">Uncharacterized protein</fullName>
    </submittedName>
</protein>
<keyword evidence="2" id="KW-1185">Reference proteome</keyword>
<accession>A0A1S7PF72</accession>
<dbReference type="EMBL" id="FBWK01000018">
    <property type="protein sequence ID" value="CUX20384.1"/>
    <property type="molecule type" value="Genomic_DNA"/>
</dbReference>
<name>A0A1S7PF72_9HYPH</name>
<proteinExistence type="predicted"/>
<reference evidence="2" key="1">
    <citation type="submission" date="2016-01" db="EMBL/GenBank/DDBJ databases">
        <authorList>
            <person name="Regsiter A."/>
            <person name="william w."/>
        </authorList>
    </citation>
    <scope>NUCLEOTIDE SEQUENCE [LARGE SCALE GENOMIC DNA]</scope>
    <source>
        <strain evidence="2">CFBP 6623</strain>
    </source>
</reference>
<evidence type="ECO:0000313" key="2">
    <source>
        <dbReference type="Proteomes" id="UP000191988"/>
    </source>
</evidence>
<evidence type="ECO:0000313" key="1">
    <source>
        <dbReference type="EMBL" id="CUX20384.1"/>
    </source>
</evidence>
<dbReference type="Proteomes" id="UP000191988">
    <property type="component" value="Unassembled WGS sequence"/>
</dbReference>
<sequence>MPKASEVMKRASVLLLDEDNVRWPLSELADCINDAVKAIVLAKPSASAKTAQFSLEQGTYQKIPETLDSVTPLQLLGVNRNIIDTVKNLGGRAIRTAARAMLDSHEPNWHNPAYVPFTKEVRQVIFDENVPLEFACYPGNDGNGIVEVAISYLPAKVTPIPNKDVEKLEAWDVEIGLPEPYTVPLIDYALFKAFSKDDIAGDPTKAMTHYQTFATALGIKVQGEASSNPNRRR</sequence>
<dbReference type="Pfam" id="PF24175">
    <property type="entry name" value="SU10_adaptor"/>
    <property type="match status" value="1"/>
</dbReference>
<dbReference type="InterPro" id="IPR056209">
    <property type="entry name" value="SU10_adaptor"/>
</dbReference>
<gene>
    <name evidence="1" type="ORF">AGR3A_Cc250162</name>
</gene>
<dbReference type="RefSeq" id="WP_080842142.1">
    <property type="nucleotide sequence ID" value="NZ_LT009723.1"/>
</dbReference>
<organism evidence="1 2">
    <name type="scientific">Agrobacterium tomkonis CFBP 6623</name>
    <dbReference type="NCBI Taxonomy" id="1183432"/>
    <lineage>
        <taxon>Bacteria</taxon>
        <taxon>Pseudomonadati</taxon>
        <taxon>Pseudomonadota</taxon>
        <taxon>Alphaproteobacteria</taxon>
        <taxon>Hyphomicrobiales</taxon>
        <taxon>Rhizobiaceae</taxon>
        <taxon>Rhizobium/Agrobacterium group</taxon>
        <taxon>Agrobacterium</taxon>
        <taxon>Agrobacterium tumefaciens complex</taxon>
    </lineage>
</organism>